<dbReference type="Proteomes" id="UP001183246">
    <property type="component" value="Unassembled WGS sequence"/>
</dbReference>
<protein>
    <recommendedName>
        <fullName evidence="3">Transcriptional regulator</fullName>
    </recommendedName>
</protein>
<gene>
    <name evidence="1" type="ORF">RM590_27650</name>
</gene>
<keyword evidence="2" id="KW-1185">Reference proteome</keyword>
<proteinExistence type="predicted"/>
<comment type="caution">
    <text evidence="1">The sequence shown here is derived from an EMBL/GenBank/DDBJ whole genome shotgun (WGS) entry which is preliminary data.</text>
</comment>
<accession>A0ABU2MY93</accession>
<organism evidence="1 2">
    <name type="scientific">Streptomyces litchfieldiae</name>
    <dbReference type="NCBI Taxonomy" id="3075543"/>
    <lineage>
        <taxon>Bacteria</taxon>
        <taxon>Bacillati</taxon>
        <taxon>Actinomycetota</taxon>
        <taxon>Actinomycetes</taxon>
        <taxon>Kitasatosporales</taxon>
        <taxon>Streptomycetaceae</taxon>
        <taxon>Streptomyces</taxon>
    </lineage>
</organism>
<sequence length="122" mass="13140">MRATLRVTLEGNLYLLGLGEPQRDLIREVLLFLRDRGDGDTASVVRAGVDRASLGRIEEKLAGGDIGLSIGEVHVLFSALTAAAVVIPSEQEFFTRIGFFKEQAVSLANALVRDIASAVDSR</sequence>
<reference evidence="2" key="1">
    <citation type="submission" date="2023-07" db="EMBL/GenBank/DDBJ databases">
        <title>30 novel species of actinomycetes from the DSMZ collection.</title>
        <authorList>
            <person name="Nouioui I."/>
        </authorList>
    </citation>
    <scope>NUCLEOTIDE SEQUENCE [LARGE SCALE GENOMIC DNA]</scope>
    <source>
        <strain evidence="2">DSM 44938</strain>
    </source>
</reference>
<evidence type="ECO:0000313" key="2">
    <source>
        <dbReference type="Proteomes" id="UP001183246"/>
    </source>
</evidence>
<evidence type="ECO:0000313" key="1">
    <source>
        <dbReference type="EMBL" id="MDT0346332.1"/>
    </source>
</evidence>
<name>A0ABU2MY93_9ACTN</name>
<dbReference type="RefSeq" id="WP_311707459.1">
    <property type="nucleotide sequence ID" value="NZ_JAVREL010000020.1"/>
</dbReference>
<dbReference type="EMBL" id="JAVREL010000020">
    <property type="protein sequence ID" value="MDT0346332.1"/>
    <property type="molecule type" value="Genomic_DNA"/>
</dbReference>
<evidence type="ECO:0008006" key="3">
    <source>
        <dbReference type="Google" id="ProtNLM"/>
    </source>
</evidence>